<reference evidence="4 5" key="1">
    <citation type="journal article" date="2013" name="Nat. Commun.">
        <title>Genome sequence and functional genomic analysis of the oil-degrading bacterium Oleispira antarctica.</title>
        <authorList>
            <person name="Kube M."/>
            <person name="Chernikova T.N."/>
            <person name="Al-Ramahi Y."/>
            <person name="Beloqui A."/>
            <person name="Lopez-Cortez N."/>
            <person name="Guazzaroni M.E."/>
            <person name="Heipieper H.J."/>
            <person name="Klages S."/>
            <person name="Kotsyurbenko O.R."/>
            <person name="Langer I."/>
            <person name="Nechitaylo T.Y."/>
            <person name="Lunsdorf H."/>
            <person name="Fernandez M."/>
            <person name="Juarez S."/>
            <person name="Ciordia S."/>
            <person name="Singer A."/>
            <person name="Kagan O."/>
            <person name="Egorova O."/>
            <person name="Petit P.A."/>
            <person name="Stogios P."/>
            <person name="Kim Y."/>
            <person name="Tchigvintsev A."/>
            <person name="Flick R."/>
            <person name="Denaro R."/>
            <person name="Genovese M."/>
            <person name="Albar J.P."/>
            <person name="Reva O.N."/>
            <person name="Martinez-Gomariz M."/>
            <person name="Tran H."/>
            <person name="Ferrer M."/>
            <person name="Savchenko A."/>
            <person name="Yakunin A.F."/>
            <person name="Yakimov M.M."/>
            <person name="Golyshina O.V."/>
            <person name="Reinhardt R."/>
            <person name="Golyshin P.N."/>
        </authorList>
    </citation>
    <scope>NUCLEOTIDE SEQUENCE [LARGE SCALE GENOMIC DNA]</scope>
</reference>
<name>R4YUZ6_OLEAN</name>
<evidence type="ECO:0000313" key="5">
    <source>
        <dbReference type="Proteomes" id="UP000032749"/>
    </source>
</evidence>
<dbReference type="Gene3D" id="3.40.50.80">
    <property type="entry name" value="Nucleotide-binding domain of ferredoxin-NADP reductase (FNR) module"/>
    <property type="match status" value="1"/>
</dbReference>
<dbReference type="InterPro" id="IPR001709">
    <property type="entry name" value="Flavoprot_Pyr_Nucl_cyt_Rdtase"/>
</dbReference>
<sequence>MPSNHSNSNDNTRSGKKNTILHAVNGYQNALDHQRELVKTGTDFNEENGLVARTIASLHPKRLKLIVSEVIEDTASTKTLRFKAEDNFLPPFQAGQYINLFVNIEGTETARPYAISSAPQERGFYDLTIKRVADGFVSHFLLNDVKVGDRFQSTGPMGTFYHNPLFHGDDLVFLAGGSGIAPARSMILNMIENRRALNTQTAPKMHLIYASSYEADVIYERELKQLEKAHEFLTITWLISRPTKDYKGRTGHVNAELLTALLGSDLDTLQAKMFYICGPTSFHDFCDEQLKQLKVKARRVRIECNGPPKHPEKLSGWPENLIATDKVKVTIHKADGSQGVFEARVDEPLLNSMERHGYSAENACRSGECSLCRVKVLKGSVFNPAEARLRSTDEAYGWCHSCVAFPTSDVELLV</sequence>
<dbReference type="CDD" id="cd00207">
    <property type="entry name" value="fer2"/>
    <property type="match status" value="1"/>
</dbReference>
<evidence type="ECO:0000256" key="1">
    <source>
        <dbReference type="ARBA" id="ARBA00034078"/>
    </source>
</evidence>
<dbReference type="InterPro" id="IPR001433">
    <property type="entry name" value="OxRdtase_FAD/NAD-bd"/>
</dbReference>
<dbReference type="Pfam" id="PF00111">
    <property type="entry name" value="Fer2"/>
    <property type="match status" value="1"/>
</dbReference>
<dbReference type="SUPFAM" id="SSF63380">
    <property type="entry name" value="Riboflavin synthase domain-like"/>
    <property type="match status" value="1"/>
</dbReference>
<dbReference type="Proteomes" id="UP000032749">
    <property type="component" value="Chromosome"/>
</dbReference>
<dbReference type="GO" id="GO:0016491">
    <property type="term" value="F:oxidoreductase activity"/>
    <property type="evidence" value="ECO:0007669"/>
    <property type="project" value="InterPro"/>
</dbReference>
<dbReference type="PATRIC" id="fig|698738.3.peg.3261"/>
<evidence type="ECO:0000313" key="4">
    <source>
        <dbReference type="EMBL" id="CCK77314.1"/>
    </source>
</evidence>
<organism evidence="4 5">
    <name type="scientific">Oleispira antarctica RB-8</name>
    <dbReference type="NCBI Taxonomy" id="698738"/>
    <lineage>
        <taxon>Bacteria</taxon>
        <taxon>Pseudomonadati</taxon>
        <taxon>Pseudomonadota</taxon>
        <taxon>Gammaproteobacteria</taxon>
        <taxon>Oceanospirillales</taxon>
        <taxon>Oceanospirillaceae</taxon>
        <taxon>Oleispira</taxon>
    </lineage>
</organism>
<dbReference type="SUPFAM" id="SSF54292">
    <property type="entry name" value="2Fe-2S ferredoxin-like"/>
    <property type="match status" value="1"/>
</dbReference>
<dbReference type="STRING" id="698738.OLEAN_C31380"/>
<dbReference type="PRINTS" id="PR00371">
    <property type="entry name" value="FPNCR"/>
</dbReference>
<dbReference type="InterPro" id="IPR008333">
    <property type="entry name" value="Cbr1-like_FAD-bd_dom"/>
</dbReference>
<dbReference type="InterPro" id="IPR039261">
    <property type="entry name" value="FNR_nucleotide-bd"/>
</dbReference>
<dbReference type="InterPro" id="IPR017927">
    <property type="entry name" value="FAD-bd_FR_type"/>
</dbReference>
<dbReference type="InterPro" id="IPR017938">
    <property type="entry name" value="Riboflavin_synthase-like_b-brl"/>
</dbReference>
<dbReference type="InterPro" id="IPR001041">
    <property type="entry name" value="2Fe-2S_ferredoxin-type"/>
</dbReference>
<dbReference type="PRINTS" id="PR00410">
    <property type="entry name" value="PHEHYDRXLASE"/>
</dbReference>
<dbReference type="Pfam" id="PF00175">
    <property type="entry name" value="NAD_binding_1"/>
    <property type="match status" value="1"/>
</dbReference>
<protein>
    <submittedName>
        <fullName evidence="4">Oxidoreductase FAD-binding domain protein</fullName>
    </submittedName>
</protein>
<dbReference type="InterPro" id="IPR006058">
    <property type="entry name" value="2Fe2S_fd_BS"/>
</dbReference>
<dbReference type="PROSITE" id="PS00197">
    <property type="entry name" value="2FE2S_FER_1"/>
    <property type="match status" value="1"/>
</dbReference>
<accession>R4YUZ6</accession>
<dbReference type="GO" id="GO:0051537">
    <property type="term" value="F:2 iron, 2 sulfur cluster binding"/>
    <property type="evidence" value="ECO:0007669"/>
    <property type="project" value="InterPro"/>
</dbReference>
<dbReference type="OrthoDB" id="9796486at2"/>
<keyword evidence="5" id="KW-1185">Reference proteome</keyword>
<dbReference type="InterPro" id="IPR036010">
    <property type="entry name" value="2Fe-2S_ferredoxin-like_sf"/>
</dbReference>
<dbReference type="InterPro" id="IPR050415">
    <property type="entry name" value="MRET"/>
</dbReference>
<dbReference type="Gene3D" id="2.40.30.10">
    <property type="entry name" value="Translation factors"/>
    <property type="match status" value="1"/>
</dbReference>
<feature type="domain" description="2Fe-2S ferredoxin-type" evidence="2">
    <location>
        <begin position="327"/>
        <end position="414"/>
    </location>
</feature>
<dbReference type="InterPro" id="IPR012675">
    <property type="entry name" value="Beta-grasp_dom_sf"/>
</dbReference>
<comment type="cofactor">
    <cofactor evidence="1">
        <name>[2Fe-2S] cluster</name>
        <dbReference type="ChEBI" id="CHEBI:190135"/>
    </cofactor>
</comment>
<proteinExistence type="predicted"/>
<dbReference type="Gene3D" id="3.10.20.30">
    <property type="match status" value="1"/>
</dbReference>
<dbReference type="KEGG" id="oai:OLEAN_C31380"/>
<dbReference type="AlphaFoldDB" id="R4YUZ6"/>
<dbReference type="Pfam" id="PF00970">
    <property type="entry name" value="FAD_binding_6"/>
    <property type="match status" value="1"/>
</dbReference>
<dbReference type="PANTHER" id="PTHR47354">
    <property type="entry name" value="NADH OXIDOREDUCTASE HCR"/>
    <property type="match status" value="1"/>
</dbReference>
<dbReference type="PROSITE" id="PS51384">
    <property type="entry name" value="FAD_FR"/>
    <property type="match status" value="1"/>
</dbReference>
<dbReference type="SUPFAM" id="SSF52343">
    <property type="entry name" value="Ferredoxin reductase-like, C-terminal NADP-linked domain"/>
    <property type="match status" value="1"/>
</dbReference>
<gene>
    <name evidence="4" type="ORF">OLEAN_C31380</name>
</gene>
<evidence type="ECO:0000259" key="3">
    <source>
        <dbReference type="PROSITE" id="PS51384"/>
    </source>
</evidence>
<feature type="domain" description="FAD-binding FR-type" evidence="3">
    <location>
        <begin position="60"/>
        <end position="163"/>
    </location>
</feature>
<dbReference type="CDD" id="cd06217">
    <property type="entry name" value="FNR_iron_sulfur_binding_3"/>
    <property type="match status" value="1"/>
</dbReference>
<dbReference type="HOGENOM" id="CLU_003827_14_1_6"/>
<dbReference type="PROSITE" id="PS51085">
    <property type="entry name" value="2FE2S_FER_2"/>
    <property type="match status" value="1"/>
</dbReference>
<dbReference type="EMBL" id="FO203512">
    <property type="protein sequence ID" value="CCK77314.1"/>
    <property type="molecule type" value="Genomic_DNA"/>
</dbReference>
<dbReference type="PANTHER" id="PTHR47354:SF5">
    <property type="entry name" value="PROTEIN RFBI"/>
    <property type="match status" value="1"/>
</dbReference>
<evidence type="ECO:0000259" key="2">
    <source>
        <dbReference type="PROSITE" id="PS51085"/>
    </source>
</evidence>